<evidence type="ECO:0000256" key="9">
    <source>
        <dbReference type="ARBA" id="ARBA00023319"/>
    </source>
</evidence>
<comment type="caution">
    <text evidence="15">The sequence shown here is derived from an EMBL/GenBank/DDBJ whole genome shotgun (WGS) entry which is preliminary data.</text>
</comment>
<evidence type="ECO:0000313" key="16">
    <source>
        <dbReference type="Proteomes" id="UP001159428"/>
    </source>
</evidence>
<keyword evidence="6" id="KW-0472">Membrane</keyword>
<dbReference type="InterPro" id="IPR010909">
    <property type="entry name" value="PLAC"/>
</dbReference>
<feature type="chain" id="PRO_5043874567" description="Papilin" evidence="12">
    <location>
        <begin position="26"/>
        <end position="1038"/>
    </location>
</feature>
<keyword evidence="5" id="KW-0677">Repeat</keyword>
<keyword evidence="16" id="KW-1185">Reference proteome</keyword>
<dbReference type="SMART" id="SM00409">
    <property type="entry name" value="IG"/>
    <property type="match status" value="2"/>
</dbReference>
<dbReference type="InterPro" id="IPR013273">
    <property type="entry name" value="ADAMTS/ADAMTS-like"/>
</dbReference>
<comment type="subcellular location">
    <subcellularLocation>
        <location evidence="1">Membrane</location>
    </subcellularLocation>
    <subcellularLocation>
        <location evidence="2">Secreted</location>
    </subcellularLocation>
</comment>
<proteinExistence type="predicted"/>
<dbReference type="SUPFAM" id="SSF82895">
    <property type="entry name" value="TSP-1 type 1 repeat"/>
    <property type="match status" value="7"/>
</dbReference>
<dbReference type="FunFam" id="2.60.40.10:FF:000004">
    <property type="entry name" value="DCC isoform 1"/>
    <property type="match status" value="1"/>
</dbReference>
<dbReference type="Pfam" id="PF00090">
    <property type="entry name" value="TSP_1"/>
    <property type="match status" value="1"/>
</dbReference>
<dbReference type="InterPro" id="IPR003598">
    <property type="entry name" value="Ig_sub2"/>
</dbReference>
<dbReference type="Pfam" id="PF05986">
    <property type="entry name" value="ADAMTS_spacer1"/>
    <property type="match status" value="1"/>
</dbReference>
<dbReference type="InterPro" id="IPR003599">
    <property type="entry name" value="Ig_sub"/>
</dbReference>
<dbReference type="InterPro" id="IPR000884">
    <property type="entry name" value="TSP1_rpt"/>
</dbReference>
<keyword evidence="3" id="KW-0964">Secreted</keyword>
<dbReference type="Pfam" id="PF07679">
    <property type="entry name" value="I-set"/>
    <property type="match status" value="1"/>
</dbReference>
<dbReference type="PROSITE" id="PS50835">
    <property type="entry name" value="IG_LIKE"/>
    <property type="match status" value="2"/>
</dbReference>
<keyword evidence="9" id="KW-0393">Immunoglobulin domain</keyword>
<evidence type="ECO:0000256" key="11">
    <source>
        <dbReference type="SAM" id="MobiDB-lite"/>
    </source>
</evidence>
<dbReference type="SUPFAM" id="SSF48726">
    <property type="entry name" value="Immunoglobulin"/>
    <property type="match status" value="2"/>
</dbReference>
<dbReference type="InterPro" id="IPR036179">
    <property type="entry name" value="Ig-like_dom_sf"/>
</dbReference>
<evidence type="ECO:0000256" key="3">
    <source>
        <dbReference type="ARBA" id="ARBA00022525"/>
    </source>
</evidence>
<dbReference type="InterPro" id="IPR045371">
    <property type="entry name" value="ADAMTS_CR_3"/>
</dbReference>
<dbReference type="Gene3D" id="2.20.100.10">
    <property type="entry name" value="Thrombospondin type-1 (TSP1) repeat"/>
    <property type="match status" value="7"/>
</dbReference>
<dbReference type="PROSITE" id="PS50092">
    <property type="entry name" value="TSP1"/>
    <property type="match status" value="6"/>
</dbReference>
<dbReference type="InterPro" id="IPR036383">
    <property type="entry name" value="TSP1_rpt_sf"/>
</dbReference>
<feature type="region of interest" description="Disordered" evidence="11">
    <location>
        <begin position="697"/>
        <end position="798"/>
    </location>
</feature>
<accession>A0AAU9WWU0</accession>
<feature type="domain" description="PLAC" evidence="14">
    <location>
        <begin position="994"/>
        <end position="1033"/>
    </location>
</feature>
<organism evidence="15 16">
    <name type="scientific">Pocillopora meandrina</name>
    <dbReference type="NCBI Taxonomy" id="46732"/>
    <lineage>
        <taxon>Eukaryota</taxon>
        <taxon>Metazoa</taxon>
        <taxon>Cnidaria</taxon>
        <taxon>Anthozoa</taxon>
        <taxon>Hexacorallia</taxon>
        <taxon>Scleractinia</taxon>
        <taxon>Astrocoeniina</taxon>
        <taxon>Pocilloporidae</taxon>
        <taxon>Pocillopora</taxon>
    </lineage>
</organism>
<protein>
    <recommendedName>
        <fullName evidence="17">Papilin</fullName>
    </recommendedName>
</protein>
<dbReference type="EMBL" id="CALNXJ010000023">
    <property type="protein sequence ID" value="CAH3128674.1"/>
    <property type="molecule type" value="Genomic_DNA"/>
</dbReference>
<dbReference type="Proteomes" id="UP001159428">
    <property type="component" value="Unassembled WGS sequence"/>
</dbReference>
<dbReference type="SMART" id="SM00209">
    <property type="entry name" value="TSP1"/>
    <property type="match status" value="7"/>
</dbReference>
<evidence type="ECO:0000313" key="15">
    <source>
        <dbReference type="EMBL" id="CAH3128674.1"/>
    </source>
</evidence>
<evidence type="ECO:0000256" key="8">
    <source>
        <dbReference type="ARBA" id="ARBA00023180"/>
    </source>
</evidence>
<dbReference type="PANTHER" id="PTHR13723">
    <property type="entry name" value="ADAMTS A DISINTEGRIN AND METALLOPROTEASE WITH THROMBOSPONDIN MOTIFS PROTEASE"/>
    <property type="match status" value="1"/>
</dbReference>
<dbReference type="InterPro" id="IPR007110">
    <property type="entry name" value="Ig-like_dom"/>
</dbReference>
<dbReference type="SMART" id="SM00408">
    <property type="entry name" value="IGc2"/>
    <property type="match status" value="2"/>
</dbReference>
<dbReference type="Pfam" id="PF13927">
    <property type="entry name" value="Ig_3"/>
    <property type="match status" value="1"/>
</dbReference>
<evidence type="ECO:0000256" key="4">
    <source>
        <dbReference type="ARBA" id="ARBA00022729"/>
    </source>
</evidence>
<dbReference type="GO" id="GO:0016020">
    <property type="term" value="C:membrane"/>
    <property type="evidence" value="ECO:0007669"/>
    <property type="project" value="UniProtKB-SubCell"/>
</dbReference>
<dbReference type="Gene3D" id="2.60.40.10">
    <property type="entry name" value="Immunoglobulins"/>
    <property type="match status" value="2"/>
</dbReference>
<dbReference type="InterPro" id="IPR013098">
    <property type="entry name" value="Ig_I-set"/>
</dbReference>
<feature type="signal peptide" evidence="12">
    <location>
        <begin position="1"/>
        <end position="25"/>
    </location>
</feature>
<keyword evidence="4 12" id="KW-0732">Signal</keyword>
<reference evidence="15 16" key="1">
    <citation type="submission" date="2022-05" db="EMBL/GenBank/DDBJ databases">
        <authorList>
            <consortium name="Genoscope - CEA"/>
            <person name="William W."/>
        </authorList>
    </citation>
    <scope>NUCLEOTIDE SEQUENCE [LARGE SCALE GENOMIC DNA]</scope>
</reference>
<evidence type="ECO:0000256" key="12">
    <source>
        <dbReference type="SAM" id="SignalP"/>
    </source>
</evidence>
<sequence>MKVQHWFLSFSAGLCWLLAPTGSEAQGDDGSSSKWGPWSEWKPCSRTCGVGVSYQERECQEKERPDDFCRGGNRIYRTCNIQDCPEGSRDFRLEQCEAFNNRIVDGQRFKWVPYIPVNGKCVLNCMPKGEYFFMRWADKVVDGTTCNIDTYDICVDGRCEKLGCDLILNSNAKEDKCRVCNGKGQNCKTQKGVNKEEGDGYKEILTIPASATNIDIQEMAPSTHFLALSDLFRNYFFNGGYLIKNPAKYKVAGTVFTYERTRFGQERIFALGPTTVPVQVEVLFMEGEKNPGISYEYSVPNSVVIDPNPPQFSWRTGEFDKCSKTCAGGERKRRVFCVRDDNGEEVSDSDCAEDQKPSHKKRCNTQPCPSSWFVSAWSACSTTCGQGKQVRRVHCQRAVEGGETAIISDDQCSDPKPITMRACHMEKNCPKWSMGQWSSCSASCGMGNKYRNVTCEAFETGAILPQESCDLASKPKETEKCNPGPCTVTWLASNWSECYPKCGKGMSTRMVYCVGIANNEEKYPDELCDISSRPISKKECLSETPCPAMWHASQWSRCTATCGLGMQMRNVLCAKREGAKTLRIMPSDQCKREQEMSKIQKCSVRPCQAGWYIYPWEPCSKSCGQGVRRRSVKCFADSKEDIEEKWCKAEDKPVSEEICVEKECEEIITTTEPTTQKITTVNTMTKVITTAAETTTVPPLTTPETTTVPPLTTPETTTEPPLPTRETTTVPPLTTPETTTVPPSTTPETTTVPPSTTPETTTVPPSTTPETTTVPPSTTPETTTVPPSTTPETTTVPPTTARKLQAAQIVQPPKDTMAYVGTEVLFRCRATGYPAPVISWRKGAVPVSSLDSERIQILKNGDLRIIDIKQKDNDVYSCFATNWVGPMHTVEARLAVIVPVSISVSPKNKTVSPGQDVKITCKSGGVPSPIVEWYKDNSLITKQGRVRVSRTDVVISQVQPSDSGYYQCSGRNNYSGASDQMYLNVVKREEPTEPPYKCEDNPAIAHCQIVRRVNYCCIPYYKKACCKTCEDLLPSCDY</sequence>
<dbReference type="InterPro" id="IPR013783">
    <property type="entry name" value="Ig-like_fold"/>
</dbReference>
<dbReference type="GO" id="GO:0030198">
    <property type="term" value="P:extracellular matrix organization"/>
    <property type="evidence" value="ECO:0007669"/>
    <property type="project" value="InterPro"/>
</dbReference>
<keyword evidence="7 10" id="KW-1015">Disulfide bond</keyword>
<feature type="disulfide bond" evidence="10">
    <location>
        <begin position="44"/>
        <end position="79"/>
    </location>
</feature>
<dbReference type="PANTHER" id="PTHR13723:SF281">
    <property type="entry name" value="PAPILIN"/>
    <property type="match status" value="1"/>
</dbReference>
<evidence type="ECO:0000259" key="14">
    <source>
        <dbReference type="PROSITE" id="PS50900"/>
    </source>
</evidence>
<dbReference type="FunFam" id="2.20.100.10:FF:000005">
    <property type="entry name" value="ADAM metallopeptidase with thrombospondin type 1 motif 9"/>
    <property type="match status" value="3"/>
</dbReference>
<dbReference type="Pfam" id="PF08686">
    <property type="entry name" value="PLAC"/>
    <property type="match status" value="1"/>
</dbReference>
<evidence type="ECO:0000256" key="1">
    <source>
        <dbReference type="ARBA" id="ARBA00004370"/>
    </source>
</evidence>
<dbReference type="FunFam" id="2.60.120.830:FF:000001">
    <property type="entry name" value="A disintegrin and metalloproteinase with thrombospondin motifs 1"/>
    <property type="match status" value="1"/>
</dbReference>
<feature type="disulfide bond" evidence="10">
    <location>
        <begin position="48"/>
        <end position="84"/>
    </location>
</feature>
<dbReference type="Pfam" id="PF19236">
    <property type="entry name" value="ADAMTS_CR_3"/>
    <property type="match status" value="1"/>
</dbReference>
<dbReference type="Pfam" id="PF19030">
    <property type="entry name" value="TSP1_ADAMTS"/>
    <property type="match status" value="6"/>
</dbReference>
<dbReference type="GO" id="GO:0005576">
    <property type="term" value="C:extracellular region"/>
    <property type="evidence" value="ECO:0007669"/>
    <property type="project" value="UniProtKB-SubCell"/>
</dbReference>
<feature type="domain" description="Ig-like" evidence="13">
    <location>
        <begin position="899"/>
        <end position="984"/>
    </location>
</feature>
<dbReference type="GO" id="GO:0004222">
    <property type="term" value="F:metalloendopeptidase activity"/>
    <property type="evidence" value="ECO:0007669"/>
    <property type="project" value="TreeGrafter"/>
</dbReference>
<dbReference type="Gene3D" id="2.60.120.830">
    <property type="match status" value="1"/>
</dbReference>
<feature type="disulfide bond" evidence="10">
    <location>
        <begin position="59"/>
        <end position="69"/>
    </location>
</feature>
<evidence type="ECO:0008006" key="17">
    <source>
        <dbReference type="Google" id="ProtNLM"/>
    </source>
</evidence>
<dbReference type="GO" id="GO:0031012">
    <property type="term" value="C:extracellular matrix"/>
    <property type="evidence" value="ECO:0007669"/>
    <property type="project" value="TreeGrafter"/>
</dbReference>
<dbReference type="InterPro" id="IPR010294">
    <property type="entry name" value="ADAMTS_spacer1"/>
</dbReference>
<evidence type="ECO:0000256" key="2">
    <source>
        <dbReference type="ARBA" id="ARBA00004613"/>
    </source>
</evidence>
<dbReference type="AlphaFoldDB" id="A0AAU9WWU0"/>
<feature type="domain" description="Ig-like" evidence="13">
    <location>
        <begin position="791"/>
        <end position="895"/>
    </location>
</feature>
<dbReference type="GO" id="GO:0006508">
    <property type="term" value="P:proteolysis"/>
    <property type="evidence" value="ECO:0007669"/>
    <property type="project" value="TreeGrafter"/>
</dbReference>
<evidence type="ECO:0000259" key="13">
    <source>
        <dbReference type="PROSITE" id="PS50835"/>
    </source>
</evidence>
<dbReference type="InterPro" id="IPR050439">
    <property type="entry name" value="ADAMTS_ADAMTS-like"/>
</dbReference>
<evidence type="ECO:0000256" key="5">
    <source>
        <dbReference type="ARBA" id="ARBA00022737"/>
    </source>
</evidence>
<keyword evidence="8" id="KW-0325">Glycoprotein</keyword>
<evidence type="ECO:0000256" key="10">
    <source>
        <dbReference type="PIRSR" id="PIRSR613273-3"/>
    </source>
</evidence>
<dbReference type="PRINTS" id="PR01857">
    <property type="entry name" value="ADAMTSFAMILY"/>
</dbReference>
<dbReference type="FunFam" id="2.60.40.10:FF:000032">
    <property type="entry name" value="palladin isoform X1"/>
    <property type="match status" value="1"/>
</dbReference>
<name>A0AAU9WWU0_9CNID</name>
<evidence type="ECO:0000256" key="7">
    <source>
        <dbReference type="ARBA" id="ARBA00023157"/>
    </source>
</evidence>
<evidence type="ECO:0000256" key="6">
    <source>
        <dbReference type="ARBA" id="ARBA00023136"/>
    </source>
</evidence>
<gene>
    <name evidence="15" type="ORF">PMEA_00013058</name>
</gene>
<dbReference type="PROSITE" id="PS50900">
    <property type="entry name" value="PLAC"/>
    <property type="match status" value="1"/>
</dbReference>